<evidence type="ECO:0000313" key="2">
    <source>
        <dbReference type="EMBL" id="JAP19561.1"/>
    </source>
</evidence>
<accession>A0A0V0HI94</accession>
<protein>
    <submittedName>
        <fullName evidence="2">Putative ovule protein</fullName>
    </submittedName>
</protein>
<evidence type="ECO:0000256" key="1">
    <source>
        <dbReference type="SAM" id="SignalP"/>
    </source>
</evidence>
<organism evidence="2">
    <name type="scientific">Solanum chacoense</name>
    <name type="common">Chaco potato</name>
    <dbReference type="NCBI Taxonomy" id="4108"/>
    <lineage>
        <taxon>Eukaryota</taxon>
        <taxon>Viridiplantae</taxon>
        <taxon>Streptophyta</taxon>
        <taxon>Embryophyta</taxon>
        <taxon>Tracheophyta</taxon>
        <taxon>Spermatophyta</taxon>
        <taxon>Magnoliopsida</taxon>
        <taxon>eudicotyledons</taxon>
        <taxon>Gunneridae</taxon>
        <taxon>Pentapetalae</taxon>
        <taxon>asterids</taxon>
        <taxon>lamiids</taxon>
        <taxon>Solanales</taxon>
        <taxon>Solanaceae</taxon>
        <taxon>Solanoideae</taxon>
        <taxon>Solaneae</taxon>
        <taxon>Solanum</taxon>
    </lineage>
</organism>
<keyword evidence="1" id="KW-0732">Signal</keyword>
<dbReference type="AlphaFoldDB" id="A0A0V0HI94"/>
<feature type="chain" id="PRO_5006865918" evidence="1">
    <location>
        <begin position="29"/>
        <end position="68"/>
    </location>
</feature>
<name>A0A0V0HI94_SOLCH</name>
<reference evidence="2" key="1">
    <citation type="submission" date="2015-12" db="EMBL/GenBank/DDBJ databases">
        <title>Gene expression during late stages of embryo sac development: a critical building block for successful pollen-pistil interactions.</title>
        <authorList>
            <person name="Liu Y."/>
            <person name="Joly V."/>
            <person name="Sabar M."/>
            <person name="Matton D.P."/>
        </authorList>
    </citation>
    <scope>NUCLEOTIDE SEQUENCE</scope>
</reference>
<sequence length="68" mass="7798">MCVWNLLLHAEAIYRILFLSTCPNLVVMGPTYEGYNFATLQSNDFLQQQFLNPKLVGVDYMNPQNIEG</sequence>
<proteinExistence type="predicted"/>
<feature type="signal peptide" evidence="1">
    <location>
        <begin position="1"/>
        <end position="28"/>
    </location>
</feature>
<dbReference type="EMBL" id="GEDG01019900">
    <property type="protein sequence ID" value="JAP19561.1"/>
    <property type="molecule type" value="Transcribed_RNA"/>
</dbReference>